<evidence type="ECO:0000313" key="3">
    <source>
        <dbReference type="Proteomes" id="UP001418222"/>
    </source>
</evidence>
<accession>A0AAP0AZ18</accession>
<dbReference type="AlphaFoldDB" id="A0AAP0AZ18"/>
<feature type="transmembrane region" description="Helical" evidence="1">
    <location>
        <begin position="88"/>
        <end position="107"/>
    </location>
</feature>
<sequence>MMSDPKYAYPYPAQGKSLFLFSSIIVRILNGFVKGLLPGSSCDSSASILRSRRTAAAAKRNRFSRRMLLSAAASSLMSAAVIPQSSLSPDFSCCRFLLVLVLAMAFFRISAM</sequence>
<name>A0AAP0AZ18_9ASPA</name>
<reference evidence="2 3" key="1">
    <citation type="journal article" date="2022" name="Nat. Plants">
        <title>Genomes of leafy and leafless Platanthera orchids illuminate the evolution of mycoheterotrophy.</title>
        <authorList>
            <person name="Li M.H."/>
            <person name="Liu K.W."/>
            <person name="Li Z."/>
            <person name="Lu H.C."/>
            <person name="Ye Q.L."/>
            <person name="Zhang D."/>
            <person name="Wang J.Y."/>
            <person name="Li Y.F."/>
            <person name="Zhong Z.M."/>
            <person name="Liu X."/>
            <person name="Yu X."/>
            <person name="Liu D.K."/>
            <person name="Tu X.D."/>
            <person name="Liu B."/>
            <person name="Hao Y."/>
            <person name="Liao X.Y."/>
            <person name="Jiang Y.T."/>
            <person name="Sun W.H."/>
            <person name="Chen J."/>
            <person name="Chen Y.Q."/>
            <person name="Ai Y."/>
            <person name="Zhai J.W."/>
            <person name="Wu S.S."/>
            <person name="Zhou Z."/>
            <person name="Hsiao Y.Y."/>
            <person name="Wu W.L."/>
            <person name="Chen Y.Y."/>
            <person name="Lin Y.F."/>
            <person name="Hsu J.L."/>
            <person name="Li C.Y."/>
            <person name="Wang Z.W."/>
            <person name="Zhao X."/>
            <person name="Zhong W.Y."/>
            <person name="Ma X.K."/>
            <person name="Ma L."/>
            <person name="Huang J."/>
            <person name="Chen G.Z."/>
            <person name="Huang M.Z."/>
            <person name="Huang L."/>
            <person name="Peng D.H."/>
            <person name="Luo Y.B."/>
            <person name="Zou S.Q."/>
            <person name="Chen S.P."/>
            <person name="Lan S."/>
            <person name="Tsai W.C."/>
            <person name="Van de Peer Y."/>
            <person name="Liu Z.J."/>
        </authorList>
    </citation>
    <scope>NUCLEOTIDE SEQUENCE [LARGE SCALE GENOMIC DNA]</scope>
    <source>
        <strain evidence="2">Lor287</strain>
    </source>
</reference>
<evidence type="ECO:0000256" key="1">
    <source>
        <dbReference type="SAM" id="Phobius"/>
    </source>
</evidence>
<keyword evidence="3" id="KW-1185">Reference proteome</keyword>
<evidence type="ECO:0000313" key="2">
    <source>
        <dbReference type="EMBL" id="KAK8919369.1"/>
    </source>
</evidence>
<gene>
    <name evidence="2" type="ORF">KSP39_PZI021518</name>
</gene>
<keyword evidence="1" id="KW-1133">Transmembrane helix</keyword>
<dbReference type="Proteomes" id="UP001418222">
    <property type="component" value="Unassembled WGS sequence"/>
</dbReference>
<keyword evidence="1" id="KW-0812">Transmembrane</keyword>
<comment type="caution">
    <text evidence="2">The sequence shown here is derived from an EMBL/GenBank/DDBJ whole genome shotgun (WGS) entry which is preliminary data.</text>
</comment>
<protein>
    <submittedName>
        <fullName evidence="2">Uncharacterized protein</fullName>
    </submittedName>
</protein>
<dbReference type="EMBL" id="JBBWWQ010000019">
    <property type="protein sequence ID" value="KAK8919369.1"/>
    <property type="molecule type" value="Genomic_DNA"/>
</dbReference>
<proteinExistence type="predicted"/>
<feature type="transmembrane region" description="Helical" evidence="1">
    <location>
        <begin position="63"/>
        <end position="82"/>
    </location>
</feature>
<keyword evidence="1" id="KW-0472">Membrane</keyword>
<organism evidence="2 3">
    <name type="scientific">Platanthera zijinensis</name>
    <dbReference type="NCBI Taxonomy" id="2320716"/>
    <lineage>
        <taxon>Eukaryota</taxon>
        <taxon>Viridiplantae</taxon>
        <taxon>Streptophyta</taxon>
        <taxon>Embryophyta</taxon>
        <taxon>Tracheophyta</taxon>
        <taxon>Spermatophyta</taxon>
        <taxon>Magnoliopsida</taxon>
        <taxon>Liliopsida</taxon>
        <taxon>Asparagales</taxon>
        <taxon>Orchidaceae</taxon>
        <taxon>Orchidoideae</taxon>
        <taxon>Orchideae</taxon>
        <taxon>Orchidinae</taxon>
        <taxon>Platanthera</taxon>
    </lineage>
</organism>